<keyword evidence="1" id="KW-0805">Transcription regulation</keyword>
<dbReference type="PANTHER" id="PTHR44846">
    <property type="entry name" value="MANNOSYL-D-GLYCERATE TRANSPORT/METABOLISM SYSTEM REPRESSOR MNGR-RELATED"/>
    <property type="match status" value="1"/>
</dbReference>
<keyword evidence="3" id="KW-0804">Transcription</keyword>
<dbReference type="CDD" id="cd07377">
    <property type="entry name" value="WHTH_GntR"/>
    <property type="match status" value="1"/>
</dbReference>
<dbReference type="GO" id="GO:0003677">
    <property type="term" value="F:DNA binding"/>
    <property type="evidence" value="ECO:0007669"/>
    <property type="project" value="UniProtKB-KW"/>
</dbReference>
<dbReference type="SMART" id="SM00866">
    <property type="entry name" value="UTRA"/>
    <property type="match status" value="1"/>
</dbReference>
<dbReference type="InterPro" id="IPR000524">
    <property type="entry name" value="Tscrpt_reg_HTH_GntR"/>
</dbReference>
<accession>A0AAE3G775</accession>
<name>A0AAE3G775_9GAMM</name>
<protein>
    <submittedName>
        <fullName evidence="5">GntR family transcriptional regulator</fullName>
    </submittedName>
</protein>
<evidence type="ECO:0000256" key="2">
    <source>
        <dbReference type="ARBA" id="ARBA00023125"/>
    </source>
</evidence>
<dbReference type="PANTHER" id="PTHR44846:SF1">
    <property type="entry name" value="MANNOSYL-D-GLYCERATE TRANSPORT_METABOLISM SYSTEM REPRESSOR MNGR-RELATED"/>
    <property type="match status" value="1"/>
</dbReference>
<comment type="caution">
    <text evidence="5">The sequence shown here is derived from an EMBL/GenBank/DDBJ whole genome shotgun (WGS) entry which is preliminary data.</text>
</comment>
<sequence length="265" mass="29032">MVQPAHRVSVEGAKSHRVYLALRDEIISGVYPPGEKLPGELRLVERFGVSRVTVRRALAALEDAGMIRRTPGVGTVVLDQALSTTLITADSSNLLPNIMRMGKDSQIRLLAFNYMPAPESVRQQLGLPAGARVQRSVRLRLIDGKPFSYLTTYVPEAIAQGYSEADLAARPLYALLERSGVKLDSATQTVSATLASQEIAEALEVAEGAPLIALTRLVYDVNGDGIELLQALYRPDRYRLQINLSRAGDRNARYWRHVTEPPSGS</sequence>
<gene>
    <name evidence="5" type="ORF">J2T57_004103</name>
</gene>
<dbReference type="Gene3D" id="3.40.1410.10">
    <property type="entry name" value="Chorismate lyase-like"/>
    <property type="match status" value="1"/>
</dbReference>
<evidence type="ECO:0000256" key="1">
    <source>
        <dbReference type="ARBA" id="ARBA00023015"/>
    </source>
</evidence>
<dbReference type="PRINTS" id="PR00035">
    <property type="entry name" value="HTHGNTR"/>
</dbReference>
<feature type="domain" description="HTH gntR-type" evidence="4">
    <location>
        <begin position="12"/>
        <end position="80"/>
    </location>
</feature>
<dbReference type="InterPro" id="IPR036390">
    <property type="entry name" value="WH_DNA-bd_sf"/>
</dbReference>
<dbReference type="SUPFAM" id="SSF64288">
    <property type="entry name" value="Chorismate lyase-like"/>
    <property type="match status" value="1"/>
</dbReference>
<evidence type="ECO:0000313" key="6">
    <source>
        <dbReference type="Proteomes" id="UP001205843"/>
    </source>
</evidence>
<dbReference type="SMART" id="SM00345">
    <property type="entry name" value="HTH_GNTR"/>
    <property type="match status" value="1"/>
</dbReference>
<evidence type="ECO:0000259" key="4">
    <source>
        <dbReference type="PROSITE" id="PS50949"/>
    </source>
</evidence>
<dbReference type="PROSITE" id="PS50949">
    <property type="entry name" value="HTH_GNTR"/>
    <property type="match status" value="1"/>
</dbReference>
<dbReference type="Gene3D" id="1.10.10.10">
    <property type="entry name" value="Winged helix-like DNA-binding domain superfamily/Winged helix DNA-binding domain"/>
    <property type="match status" value="1"/>
</dbReference>
<dbReference type="InterPro" id="IPR011663">
    <property type="entry name" value="UTRA"/>
</dbReference>
<dbReference type="SUPFAM" id="SSF46785">
    <property type="entry name" value="Winged helix' DNA-binding domain"/>
    <property type="match status" value="1"/>
</dbReference>
<evidence type="ECO:0000313" key="5">
    <source>
        <dbReference type="EMBL" id="MCP1676929.1"/>
    </source>
</evidence>
<dbReference type="GO" id="GO:0003700">
    <property type="term" value="F:DNA-binding transcription factor activity"/>
    <property type="evidence" value="ECO:0007669"/>
    <property type="project" value="InterPro"/>
</dbReference>
<dbReference type="InterPro" id="IPR028978">
    <property type="entry name" value="Chorismate_lyase_/UTRA_dom_sf"/>
</dbReference>
<keyword evidence="6" id="KW-1185">Reference proteome</keyword>
<keyword evidence="2" id="KW-0238">DNA-binding</keyword>
<proteinExistence type="predicted"/>
<evidence type="ECO:0000256" key="3">
    <source>
        <dbReference type="ARBA" id="ARBA00023163"/>
    </source>
</evidence>
<organism evidence="5 6">
    <name type="scientific">Natronocella acetinitrilica</name>
    <dbReference type="NCBI Taxonomy" id="414046"/>
    <lineage>
        <taxon>Bacteria</taxon>
        <taxon>Pseudomonadati</taxon>
        <taxon>Pseudomonadota</taxon>
        <taxon>Gammaproteobacteria</taxon>
        <taxon>Chromatiales</taxon>
        <taxon>Ectothiorhodospiraceae</taxon>
        <taxon>Natronocella</taxon>
    </lineage>
</organism>
<dbReference type="RefSeq" id="WP_253484438.1">
    <property type="nucleotide sequence ID" value="NZ_JALJXV010000012.1"/>
</dbReference>
<dbReference type="InterPro" id="IPR050679">
    <property type="entry name" value="Bact_HTH_transcr_reg"/>
</dbReference>
<dbReference type="EMBL" id="JALJXV010000012">
    <property type="protein sequence ID" value="MCP1676929.1"/>
    <property type="molecule type" value="Genomic_DNA"/>
</dbReference>
<reference evidence="5" key="1">
    <citation type="submission" date="2022-03" db="EMBL/GenBank/DDBJ databases">
        <title>Genomic Encyclopedia of Type Strains, Phase III (KMG-III): the genomes of soil and plant-associated and newly described type strains.</title>
        <authorList>
            <person name="Whitman W."/>
        </authorList>
    </citation>
    <scope>NUCLEOTIDE SEQUENCE</scope>
    <source>
        <strain evidence="5">ANL 6-2</strain>
    </source>
</reference>
<dbReference type="InterPro" id="IPR036388">
    <property type="entry name" value="WH-like_DNA-bd_sf"/>
</dbReference>
<dbReference type="Pfam" id="PF07702">
    <property type="entry name" value="UTRA"/>
    <property type="match status" value="1"/>
</dbReference>
<dbReference type="Pfam" id="PF00392">
    <property type="entry name" value="GntR"/>
    <property type="match status" value="1"/>
</dbReference>
<dbReference type="AlphaFoldDB" id="A0AAE3G775"/>
<dbReference type="Proteomes" id="UP001205843">
    <property type="component" value="Unassembled WGS sequence"/>
</dbReference>
<dbReference type="GO" id="GO:0045892">
    <property type="term" value="P:negative regulation of DNA-templated transcription"/>
    <property type="evidence" value="ECO:0007669"/>
    <property type="project" value="TreeGrafter"/>
</dbReference>